<evidence type="ECO:0000313" key="9">
    <source>
        <dbReference type="EMBL" id="BAM03942.1"/>
    </source>
</evidence>
<keyword evidence="6 7" id="KW-0472">Membrane</keyword>
<dbReference type="STRING" id="1142394.PSMK_17830"/>
<protein>
    <submittedName>
        <fullName evidence="9">Putative ABC transporter permease protein</fullName>
    </submittedName>
</protein>
<comment type="similarity">
    <text evidence="7">Belongs to the binding-protein-dependent transport system permease family.</text>
</comment>
<dbReference type="SUPFAM" id="SSF161098">
    <property type="entry name" value="MetI-like"/>
    <property type="match status" value="1"/>
</dbReference>
<dbReference type="PANTHER" id="PTHR43744:SF12">
    <property type="entry name" value="ABC TRANSPORTER PERMEASE PROTEIN MG189-RELATED"/>
    <property type="match status" value="1"/>
</dbReference>
<dbReference type="Gene3D" id="1.10.3720.10">
    <property type="entry name" value="MetI-like"/>
    <property type="match status" value="1"/>
</dbReference>
<keyword evidence="2 7" id="KW-0813">Transport</keyword>
<evidence type="ECO:0000256" key="5">
    <source>
        <dbReference type="ARBA" id="ARBA00022989"/>
    </source>
</evidence>
<sequence>MTAKPAPDRSPLARVAPLLLGLLLALTLAPYAVMLLVSQKTDAEMDASFWSLPDAARPGFYAEAARLLWPYVLNSLGIAAASVAATVVLSALTGYVFARMDFGGKRFLFGALLTLMMVPAVLTLVPSFLWFKSLPLVGGNDAWGLGGTGLLDRRLVLLLPLVTGSQVLGVFLCRGFFEQLPASLFEAARLDGAGELRAFASIALPMSLPIVATVGMLTFVGAYNDFIWPLVTVSTESRQVFTVGITRLGASTGTRYGPVFAGYVVGSLPLLAVFALGMRYYVAGMTAGAVKE</sequence>
<evidence type="ECO:0000256" key="1">
    <source>
        <dbReference type="ARBA" id="ARBA00004651"/>
    </source>
</evidence>
<evidence type="ECO:0000256" key="6">
    <source>
        <dbReference type="ARBA" id="ARBA00023136"/>
    </source>
</evidence>
<dbReference type="AlphaFoldDB" id="I0IFA4"/>
<evidence type="ECO:0000259" key="8">
    <source>
        <dbReference type="PROSITE" id="PS50928"/>
    </source>
</evidence>
<dbReference type="PROSITE" id="PS50928">
    <property type="entry name" value="ABC_TM1"/>
    <property type="match status" value="1"/>
</dbReference>
<dbReference type="GO" id="GO:0005886">
    <property type="term" value="C:plasma membrane"/>
    <property type="evidence" value="ECO:0007669"/>
    <property type="project" value="UniProtKB-SubCell"/>
</dbReference>
<dbReference type="PANTHER" id="PTHR43744">
    <property type="entry name" value="ABC TRANSPORTER PERMEASE PROTEIN MG189-RELATED-RELATED"/>
    <property type="match status" value="1"/>
</dbReference>
<feature type="transmembrane region" description="Helical" evidence="7">
    <location>
        <begin position="76"/>
        <end position="98"/>
    </location>
</feature>
<proteinExistence type="inferred from homology"/>
<dbReference type="CDD" id="cd06261">
    <property type="entry name" value="TM_PBP2"/>
    <property type="match status" value="1"/>
</dbReference>
<keyword evidence="10" id="KW-1185">Reference proteome</keyword>
<keyword evidence="5 7" id="KW-1133">Transmembrane helix</keyword>
<reference evidence="9 10" key="1">
    <citation type="submission" date="2012-02" db="EMBL/GenBank/DDBJ databases">
        <title>Complete genome sequence of Phycisphaera mikurensis NBRC 102666.</title>
        <authorList>
            <person name="Ankai A."/>
            <person name="Hosoyama A."/>
            <person name="Terui Y."/>
            <person name="Sekine M."/>
            <person name="Fukai R."/>
            <person name="Kato Y."/>
            <person name="Nakamura S."/>
            <person name="Yamada-Narita S."/>
            <person name="Kawakoshi A."/>
            <person name="Fukunaga Y."/>
            <person name="Yamazaki S."/>
            <person name="Fujita N."/>
        </authorList>
    </citation>
    <scope>NUCLEOTIDE SEQUENCE [LARGE SCALE GENOMIC DNA]</scope>
    <source>
        <strain evidence="10">NBRC 102666 / KCTC 22515 / FYK2301M01</strain>
    </source>
</reference>
<evidence type="ECO:0000256" key="3">
    <source>
        <dbReference type="ARBA" id="ARBA00022475"/>
    </source>
</evidence>
<dbReference type="RefSeq" id="WP_014437160.1">
    <property type="nucleotide sequence ID" value="NC_017080.1"/>
</dbReference>
<feature type="transmembrane region" description="Helical" evidence="7">
    <location>
        <begin position="107"/>
        <end position="131"/>
    </location>
</feature>
<keyword evidence="3" id="KW-1003">Cell membrane</keyword>
<evidence type="ECO:0000256" key="4">
    <source>
        <dbReference type="ARBA" id="ARBA00022692"/>
    </source>
</evidence>
<accession>I0IFA4</accession>
<dbReference type="GO" id="GO:0055085">
    <property type="term" value="P:transmembrane transport"/>
    <property type="evidence" value="ECO:0007669"/>
    <property type="project" value="InterPro"/>
</dbReference>
<feature type="domain" description="ABC transmembrane type-1" evidence="8">
    <location>
        <begin position="72"/>
        <end position="277"/>
    </location>
</feature>
<dbReference type="EMBL" id="AP012338">
    <property type="protein sequence ID" value="BAM03942.1"/>
    <property type="molecule type" value="Genomic_DNA"/>
</dbReference>
<comment type="subcellular location">
    <subcellularLocation>
        <location evidence="1 7">Cell membrane</location>
        <topology evidence="1 7">Multi-pass membrane protein</topology>
    </subcellularLocation>
</comment>
<evidence type="ECO:0000256" key="2">
    <source>
        <dbReference type="ARBA" id="ARBA00022448"/>
    </source>
</evidence>
<feature type="transmembrane region" description="Helical" evidence="7">
    <location>
        <begin position="155"/>
        <end position="177"/>
    </location>
</feature>
<dbReference type="InterPro" id="IPR000515">
    <property type="entry name" value="MetI-like"/>
</dbReference>
<name>I0IFA4_PHYMF</name>
<organism evidence="9 10">
    <name type="scientific">Phycisphaera mikurensis (strain NBRC 102666 / KCTC 22515 / FYK2301M01)</name>
    <dbReference type="NCBI Taxonomy" id="1142394"/>
    <lineage>
        <taxon>Bacteria</taxon>
        <taxon>Pseudomonadati</taxon>
        <taxon>Planctomycetota</taxon>
        <taxon>Phycisphaerae</taxon>
        <taxon>Phycisphaerales</taxon>
        <taxon>Phycisphaeraceae</taxon>
        <taxon>Phycisphaera</taxon>
    </lineage>
</organism>
<gene>
    <name evidence="9" type="ordered locus">PSMK_17830</name>
</gene>
<feature type="transmembrane region" description="Helical" evidence="7">
    <location>
        <begin position="12"/>
        <end position="37"/>
    </location>
</feature>
<dbReference type="Proteomes" id="UP000007881">
    <property type="component" value="Chromosome"/>
</dbReference>
<dbReference type="KEGG" id="phm:PSMK_17830"/>
<dbReference type="OrthoDB" id="266229at2"/>
<dbReference type="HOGENOM" id="CLU_016047_1_1_0"/>
<keyword evidence="4 7" id="KW-0812">Transmembrane</keyword>
<dbReference type="InterPro" id="IPR035906">
    <property type="entry name" value="MetI-like_sf"/>
</dbReference>
<evidence type="ECO:0000313" key="10">
    <source>
        <dbReference type="Proteomes" id="UP000007881"/>
    </source>
</evidence>
<feature type="transmembrane region" description="Helical" evidence="7">
    <location>
        <begin position="260"/>
        <end position="282"/>
    </location>
</feature>
<feature type="transmembrane region" description="Helical" evidence="7">
    <location>
        <begin position="198"/>
        <end position="223"/>
    </location>
</feature>
<evidence type="ECO:0000256" key="7">
    <source>
        <dbReference type="RuleBase" id="RU363032"/>
    </source>
</evidence>
<dbReference type="eggNOG" id="COG0395">
    <property type="taxonomic scope" value="Bacteria"/>
</dbReference>
<dbReference type="Pfam" id="PF00528">
    <property type="entry name" value="BPD_transp_1"/>
    <property type="match status" value="1"/>
</dbReference>